<evidence type="ECO:0008006" key="10">
    <source>
        <dbReference type="Google" id="ProtNLM"/>
    </source>
</evidence>
<dbReference type="GO" id="GO:0016757">
    <property type="term" value="F:glycosyltransferase activity"/>
    <property type="evidence" value="ECO:0007669"/>
    <property type="project" value="UniProtKB-KW"/>
</dbReference>
<feature type="compositionally biased region" description="Pro residues" evidence="7">
    <location>
        <begin position="627"/>
        <end position="639"/>
    </location>
</feature>
<comment type="subcellular location">
    <subcellularLocation>
        <location evidence="1">Membrane</location>
    </subcellularLocation>
</comment>
<keyword evidence="3" id="KW-0328">Glycosyltransferase</keyword>
<comment type="caution">
    <text evidence="8">The sequence shown here is derived from an EMBL/GenBank/DDBJ whole genome shotgun (WGS) entry which is preliminary data.</text>
</comment>
<evidence type="ECO:0000313" key="8">
    <source>
        <dbReference type="EMBL" id="KAJ8614062.1"/>
    </source>
</evidence>
<organism evidence="8 9">
    <name type="scientific">Chrysophaeum taylorii</name>
    <dbReference type="NCBI Taxonomy" id="2483200"/>
    <lineage>
        <taxon>Eukaryota</taxon>
        <taxon>Sar</taxon>
        <taxon>Stramenopiles</taxon>
        <taxon>Ochrophyta</taxon>
        <taxon>Pelagophyceae</taxon>
        <taxon>Pelagomonadales</taxon>
        <taxon>Pelagomonadaceae</taxon>
        <taxon>Chrysophaeum</taxon>
    </lineage>
</organism>
<dbReference type="InterPro" id="IPR008166">
    <property type="entry name" value="Glyco_transf_92"/>
</dbReference>
<dbReference type="GO" id="GO:0008146">
    <property type="term" value="F:sulfotransferase activity"/>
    <property type="evidence" value="ECO:0007669"/>
    <property type="project" value="InterPro"/>
</dbReference>
<dbReference type="Pfam" id="PF01697">
    <property type="entry name" value="Glyco_transf_92"/>
    <property type="match status" value="1"/>
</dbReference>
<feature type="region of interest" description="Disordered" evidence="7">
    <location>
        <begin position="869"/>
        <end position="891"/>
    </location>
</feature>
<dbReference type="PANTHER" id="PTHR10605:SF56">
    <property type="entry name" value="BIFUNCTIONAL HEPARAN SULFATE N-DEACETYLASE_N-SULFOTRANSFERASE"/>
    <property type="match status" value="1"/>
</dbReference>
<dbReference type="Proteomes" id="UP001230188">
    <property type="component" value="Unassembled WGS sequence"/>
</dbReference>
<evidence type="ECO:0000256" key="7">
    <source>
        <dbReference type="SAM" id="MobiDB-lite"/>
    </source>
</evidence>
<keyword evidence="4" id="KW-0808">Transferase</keyword>
<comment type="similarity">
    <text evidence="2">Belongs to the glycosyltransferase 92 family.</text>
</comment>
<dbReference type="InterPro" id="IPR037359">
    <property type="entry name" value="NST/OST"/>
</dbReference>
<feature type="compositionally biased region" description="Basic residues" evidence="7">
    <location>
        <begin position="869"/>
        <end position="885"/>
    </location>
</feature>
<dbReference type="PANTHER" id="PTHR10605">
    <property type="entry name" value="HEPARAN SULFATE SULFOTRANSFERASE"/>
    <property type="match status" value="1"/>
</dbReference>
<reference evidence="8" key="1">
    <citation type="submission" date="2023-01" db="EMBL/GenBank/DDBJ databases">
        <title>Metagenome sequencing of chrysophaentin producing Chrysophaeum taylorii.</title>
        <authorList>
            <person name="Davison J."/>
            <person name="Bewley C."/>
        </authorList>
    </citation>
    <scope>NUCLEOTIDE SEQUENCE</scope>
    <source>
        <strain evidence="8">NIES-1699</strain>
    </source>
</reference>
<dbReference type="AlphaFoldDB" id="A0AAD7XNI0"/>
<protein>
    <recommendedName>
        <fullName evidence="10">Sulfotransferase domain-containing protein</fullName>
    </recommendedName>
</protein>
<name>A0AAD7XNI0_9STRA</name>
<dbReference type="InterPro" id="IPR027417">
    <property type="entry name" value="P-loop_NTPase"/>
</dbReference>
<evidence type="ECO:0000313" key="9">
    <source>
        <dbReference type="Proteomes" id="UP001230188"/>
    </source>
</evidence>
<accession>A0AAD7XNI0</accession>
<feature type="region of interest" description="Disordered" evidence="7">
    <location>
        <begin position="180"/>
        <end position="203"/>
    </location>
</feature>
<feature type="region of interest" description="Disordered" evidence="7">
    <location>
        <begin position="622"/>
        <end position="642"/>
    </location>
</feature>
<evidence type="ECO:0000256" key="2">
    <source>
        <dbReference type="ARBA" id="ARBA00007647"/>
    </source>
</evidence>
<evidence type="ECO:0000256" key="3">
    <source>
        <dbReference type="ARBA" id="ARBA00022676"/>
    </source>
</evidence>
<sequence>MNGFLNTDDDDDDDDCMWQNLLAICAVVLRNQQAAYLTEWLAYHALAGVDLVVLYENNSTTDDWRSATAPFEKQGFAKVVYLPKADNVVGDFQIAAYGHCINHTQASVAALIEVDEFLAPAQLGGAARAVRCSSFDVELGLPRFVVVAPWRSSHYLDAERVCAGAHAKLRKHAVRLGLADSDKRRRARKRPGVRGSTNRRRPPVFYRTVSGPHVLHLATRSRAEGLERSTVNSDGARRDYDEKYVNKNACLYPEAYVTTKEKAAKDRDVFFAEPRLLEGSALERKIRAYQRDRSSPLRRDGLFDARLRAGFRLRSTSESEESEEGGRAAWSARCFAPGRVPIRRPPRGVLGYCAPSFLIIGFGRCGTTSLSKYLEKHPRITFGTRKEHFYFYRPEFCDLQHGPNERASCDLEAYASQFPVRVPGKNFTFDATPMLGGDMGVPASERTMSWLRTRLPRLKLVVLVKSPADRFMSNPLATAKITRLQESLKSGENQMPHKLNQLLMDNCYVDKLNAWLRFFPSTRFYLIRSEDLRGPLPQRQRILDHLHDFLGVEPHAYAPDDLMVEENVRRATNLSLLPVARAVINCLPRLRNCEARLEKAVDAEDTVFGWCDAARVSEMPVLRSSRPPVPKPATTPAPEPAITTPPLVLLTRLLRLPTTTTTTTGGASCANSPCDFRVLGAGPLADLLARHPDLRRTNGRLELDDDVTAVSPPERVVVVLAPPSTQLLLGGLASPLELARLEAAVKRGGRPRRFRAALRSTCLVDRIAPWWRDGGAADRVIFVRGDAMVRDPARALDALHAALRLRAHTYGPHDLSGIRGNLTSVFSPEVREAIDCYPSNLACELRLGSALDPPRALAWCDEAARLAPKKRGKTTKKKKKKKKRSFFALSS</sequence>
<dbReference type="GO" id="GO:0016020">
    <property type="term" value="C:membrane"/>
    <property type="evidence" value="ECO:0007669"/>
    <property type="project" value="UniProtKB-SubCell"/>
</dbReference>
<keyword evidence="5" id="KW-0472">Membrane</keyword>
<evidence type="ECO:0000256" key="6">
    <source>
        <dbReference type="PIRSR" id="PIRSR637359-2"/>
    </source>
</evidence>
<keyword evidence="9" id="KW-1185">Reference proteome</keyword>
<dbReference type="Gene3D" id="3.40.50.300">
    <property type="entry name" value="P-loop containing nucleotide triphosphate hydrolases"/>
    <property type="match status" value="1"/>
</dbReference>
<evidence type="ECO:0000256" key="1">
    <source>
        <dbReference type="ARBA" id="ARBA00004370"/>
    </source>
</evidence>
<proteinExistence type="inferred from homology"/>
<dbReference type="SUPFAM" id="SSF52540">
    <property type="entry name" value="P-loop containing nucleoside triphosphate hydrolases"/>
    <property type="match status" value="1"/>
</dbReference>
<feature type="binding site" evidence="6">
    <location>
        <position position="473"/>
    </location>
    <ligand>
        <name>3'-phosphoadenylyl sulfate</name>
        <dbReference type="ChEBI" id="CHEBI:58339"/>
    </ligand>
</feature>
<dbReference type="EMBL" id="JAQMWT010000012">
    <property type="protein sequence ID" value="KAJ8614062.1"/>
    <property type="molecule type" value="Genomic_DNA"/>
</dbReference>
<evidence type="ECO:0000256" key="4">
    <source>
        <dbReference type="ARBA" id="ARBA00022679"/>
    </source>
</evidence>
<gene>
    <name evidence="8" type="ORF">CTAYLR_005827</name>
</gene>
<evidence type="ECO:0000256" key="5">
    <source>
        <dbReference type="ARBA" id="ARBA00023136"/>
    </source>
</evidence>
<feature type="compositionally biased region" description="Basic residues" evidence="7">
    <location>
        <begin position="184"/>
        <end position="202"/>
    </location>
</feature>